<protein>
    <submittedName>
        <fullName evidence="1">Uncharacterized protein</fullName>
    </submittedName>
</protein>
<evidence type="ECO:0000313" key="2">
    <source>
        <dbReference type="Proteomes" id="UP001648503"/>
    </source>
</evidence>
<dbReference type="EMBL" id="JAFCIX010000395">
    <property type="protein sequence ID" value="KAH6591853.1"/>
    <property type="molecule type" value="Genomic_DNA"/>
</dbReference>
<comment type="caution">
    <text evidence="1">The sequence shown here is derived from an EMBL/GenBank/DDBJ whole genome shotgun (WGS) entry which is preliminary data.</text>
</comment>
<keyword evidence="2" id="KW-1185">Reference proteome</keyword>
<accession>A0ABQ8F578</accession>
<name>A0ABQ8F578_9FUNG</name>
<gene>
    <name evidence="1" type="ORF">BASA50_008452</name>
</gene>
<dbReference type="PANTHER" id="PTHR31014:SF0">
    <property type="entry name" value="MITOCHONDRIAL TRANSLATION SYSTEM COMPONENT PET127-RELATED"/>
    <property type="match status" value="1"/>
</dbReference>
<dbReference type="InterPro" id="IPR013943">
    <property type="entry name" value="Pet127"/>
</dbReference>
<reference evidence="1 2" key="1">
    <citation type="submission" date="2021-02" db="EMBL/GenBank/DDBJ databases">
        <title>Variation within the Batrachochytrium salamandrivorans European outbreak.</title>
        <authorList>
            <person name="Kelly M."/>
            <person name="Pasmans F."/>
            <person name="Shea T.P."/>
            <person name="Munoz J.F."/>
            <person name="Carranza S."/>
            <person name="Cuomo C.A."/>
            <person name="Martel A."/>
        </authorList>
    </citation>
    <scope>NUCLEOTIDE SEQUENCE [LARGE SCALE GENOMIC DNA]</scope>
    <source>
        <strain evidence="1 2">AMFP18/2</strain>
    </source>
</reference>
<sequence length="558" mass="62114">MLPFHLLRRLPRARSVNIVSGAASPSGRFRKDFASWQADIIKASESLSSDASKSDPTTRLLETFDDSVLGRALSSQLEISKKNKKSRAAANASKAADDLVSKSTHDPFLSLPHTPAVIKKRAKKSSSLIDSATLNPTEFVYTKLDEGTGLPPKLNHGLDRVLFSPGPVFLKDPRTETFNFDDSLQTIPPPDSFDYSKLPPYIIASEDKVLHSIATKYNCKYFGSTSSLTPILSKLILSFTGLRPGTMLESMLCEDKKDFKRFFNNDDSSSDVGIASSKYGYSSAEDMVLRAQFDCHHPSLPNKVFDIKTRATMAIRHNMGDHQSSVGYRIRKLNGIYESFEREYYDMLKSTFLKYSLQVRIGNMDGIFVGYHNTVSMYGFQYIPIEQMDEDLFGNSTFAQSSFALSLKLLRRIMDAATKKFPETDIRILFDDSKDQSMTCIVQPAASPIQATEGVVIDAADAVTSTPSPWDTTNATRFEITVNSVINGVDIESMPFVNQGADDIWELKYSITDIGMTPTALLRLESKVSKPVAPSANLEYFMTQMRMNSTIEDEDNKA</sequence>
<evidence type="ECO:0000313" key="1">
    <source>
        <dbReference type="EMBL" id="KAH6591853.1"/>
    </source>
</evidence>
<organism evidence="1 2">
    <name type="scientific">Batrachochytrium salamandrivorans</name>
    <dbReference type="NCBI Taxonomy" id="1357716"/>
    <lineage>
        <taxon>Eukaryota</taxon>
        <taxon>Fungi</taxon>
        <taxon>Fungi incertae sedis</taxon>
        <taxon>Chytridiomycota</taxon>
        <taxon>Chytridiomycota incertae sedis</taxon>
        <taxon>Chytridiomycetes</taxon>
        <taxon>Rhizophydiales</taxon>
        <taxon>Rhizophydiales incertae sedis</taxon>
        <taxon>Batrachochytrium</taxon>
    </lineage>
</organism>
<dbReference type="Pfam" id="PF08634">
    <property type="entry name" value="Pet127"/>
    <property type="match status" value="2"/>
</dbReference>
<dbReference type="Proteomes" id="UP001648503">
    <property type="component" value="Unassembled WGS sequence"/>
</dbReference>
<proteinExistence type="predicted"/>
<dbReference type="PANTHER" id="PTHR31014">
    <property type="entry name" value="MITOCHONDRIAL TRANSLATION SYSTEM COMPONENT PET127-RELATED"/>
    <property type="match status" value="1"/>
</dbReference>